<evidence type="ECO:0000313" key="2">
    <source>
        <dbReference type="Proteomes" id="UP000777438"/>
    </source>
</evidence>
<dbReference type="Proteomes" id="UP000777438">
    <property type="component" value="Unassembled WGS sequence"/>
</dbReference>
<proteinExistence type="predicted"/>
<dbReference type="AlphaFoldDB" id="A0A9P8W8Y0"/>
<dbReference type="OrthoDB" id="4993731at2759"/>
<dbReference type="EMBL" id="JAGPYM010000006">
    <property type="protein sequence ID" value="KAH6892942.1"/>
    <property type="molecule type" value="Genomic_DNA"/>
</dbReference>
<comment type="caution">
    <text evidence="1">The sequence shown here is derived from an EMBL/GenBank/DDBJ whole genome shotgun (WGS) entry which is preliminary data.</text>
</comment>
<evidence type="ECO:0000313" key="1">
    <source>
        <dbReference type="EMBL" id="KAH6892942.1"/>
    </source>
</evidence>
<accession>A0A9P8W8Y0</accession>
<protein>
    <submittedName>
        <fullName evidence="1">Uncharacterized protein</fullName>
    </submittedName>
</protein>
<gene>
    <name evidence="1" type="ORF">B0T10DRAFT_481136</name>
</gene>
<organism evidence="1 2">
    <name type="scientific">Thelonectria olida</name>
    <dbReference type="NCBI Taxonomy" id="1576542"/>
    <lineage>
        <taxon>Eukaryota</taxon>
        <taxon>Fungi</taxon>
        <taxon>Dikarya</taxon>
        <taxon>Ascomycota</taxon>
        <taxon>Pezizomycotina</taxon>
        <taxon>Sordariomycetes</taxon>
        <taxon>Hypocreomycetidae</taxon>
        <taxon>Hypocreales</taxon>
        <taxon>Nectriaceae</taxon>
        <taxon>Thelonectria</taxon>
    </lineage>
</organism>
<reference evidence="1 2" key="1">
    <citation type="journal article" date="2021" name="Nat. Commun.">
        <title>Genetic determinants of endophytism in the Arabidopsis root mycobiome.</title>
        <authorList>
            <person name="Mesny F."/>
            <person name="Miyauchi S."/>
            <person name="Thiergart T."/>
            <person name="Pickel B."/>
            <person name="Atanasova L."/>
            <person name="Karlsson M."/>
            <person name="Huettel B."/>
            <person name="Barry K.W."/>
            <person name="Haridas S."/>
            <person name="Chen C."/>
            <person name="Bauer D."/>
            <person name="Andreopoulos W."/>
            <person name="Pangilinan J."/>
            <person name="LaButti K."/>
            <person name="Riley R."/>
            <person name="Lipzen A."/>
            <person name="Clum A."/>
            <person name="Drula E."/>
            <person name="Henrissat B."/>
            <person name="Kohler A."/>
            <person name="Grigoriev I.V."/>
            <person name="Martin F.M."/>
            <person name="Hacquard S."/>
        </authorList>
    </citation>
    <scope>NUCLEOTIDE SEQUENCE [LARGE SCALE GENOMIC DNA]</scope>
    <source>
        <strain evidence="1 2">MPI-CAGE-CH-0241</strain>
    </source>
</reference>
<sequence length="253" mass="28900">MKAPRMISTWTRFQVPAENPIDDSIFAPLASGEITYHRALYGRLHESPGECVLIVAWESLQIYEEFLKADEHEELMANLRLATSNATSEPKTQLIHFGQVSFWNRFGRDIEIFTVYFPSTISPQDQEVVSNIRGLVDTVTPLEPAGFSAQAYKQAPKCGWAKESEILNGESVLACVWCHYWKDKANEDRFKQTERRGPWSVDGQRQGPLVLEAFEQRLKELGAIEWVAYHIDFKNVPGSVQKEKTFKPDFLGM</sequence>
<name>A0A9P8W8Y0_9HYPO</name>
<keyword evidence="2" id="KW-1185">Reference proteome</keyword>